<feature type="transmembrane region" description="Helical" evidence="1">
    <location>
        <begin position="76"/>
        <end position="99"/>
    </location>
</feature>
<dbReference type="InterPro" id="IPR008407">
    <property type="entry name" value="Brnchd-chn_aa_trnsp_AzlD"/>
</dbReference>
<accession>A0A7X3LR32</accession>
<proteinExistence type="predicted"/>
<evidence type="ECO:0008006" key="4">
    <source>
        <dbReference type="Google" id="ProtNLM"/>
    </source>
</evidence>
<sequence length="100" mass="10209">MSIDPTTLFAILGMATATYLTRIAGFVLVSHVRMGKRIETALQAVPPAVLMSVIAPTAFATGYAEAGATVITAAAAFRLPLLAVIAVGVGSLLVLRVVIG</sequence>
<organism evidence="2 3">
    <name type="scientific">Stappia sediminis</name>
    <dbReference type="NCBI Taxonomy" id="2692190"/>
    <lineage>
        <taxon>Bacteria</taxon>
        <taxon>Pseudomonadati</taxon>
        <taxon>Pseudomonadota</taxon>
        <taxon>Alphaproteobacteria</taxon>
        <taxon>Hyphomicrobiales</taxon>
        <taxon>Stappiaceae</taxon>
        <taxon>Stappia</taxon>
    </lineage>
</organism>
<protein>
    <recommendedName>
        <fullName evidence="4">AzlD family protein</fullName>
    </recommendedName>
</protein>
<dbReference type="Pfam" id="PF05437">
    <property type="entry name" value="AzlD"/>
    <property type="match status" value="1"/>
</dbReference>
<dbReference type="RefSeq" id="WP_160773784.1">
    <property type="nucleotide sequence ID" value="NZ_WUMV01000001.1"/>
</dbReference>
<evidence type="ECO:0000256" key="1">
    <source>
        <dbReference type="SAM" id="Phobius"/>
    </source>
</evidence>
<feature type="transmembrane region" description="Helical" evidence="1">
    <location>
        <begin position="6"/>
        <end position="29"/>
    </location>
</feature>
<name>A0A7X3LR32_9HYPH</name>
<keyword evidence="1" id="KW-1133">Transmembrane helix</keyword>
<feature type="transmembrane region" description="Helical" evidence="1">
    <location>
        <begin position="41"/>
        <end position="64"/>
    </location>
</feature>
<keyword evidence="1" id="KW-0812">Transmembrane</keyword>
<dbReference type="EMBL" id="WUMV01000001">
    <property type="protein sequence ID" value="MXN63535.1"/>
    <property type="molecule type" value="Genomic_DNA"/>
</dbReference>
<reference evidence="2 3" key="1">
    <citation type="submission" date="2019-12" db="EMBL/GenBank/DDBJ databases">
        <authorList>
            <person name="Li M."/>
        </authorList>
    </citation>
    <scope>NUCLEOTIDE SEQUENCE [LARGE SCALE GENOMIC DNA]</scope>
    <source>
        <strain evidence="2 3">GBMRC 2046</strain>
    </source>
</reference>
<evidence type="ECO:0000313" key="3">
    <source>
        <dbReference type="Proteomes" id="UP000433101"/>
    </source>
</evidence>
<dbReference type="Proteomes" id="UP000433101">
    <property type="component" value="Unassembled WGS sequence"/>
</dbReference>
<keyword evidence="1" id="KW-0472">Membrane</keyword>
<gene>
    <name evidence="2" type="ORF">GR183_01345</name>
</gene>
<keyword evidence="3" id="KW-1185">Reference proteome</keyword>
<comment type="caution">
    <text evidence="2">The sequence shown here is derived from an EMBL/GenBank/DDBJ whole genome shotgun (WGS) entry which is preliminary data.</text>
</comment>
<evidence type="ECO:0000313" key="2">
    <source>
        <dbReference type="EMBL" id="MXN63535.1"/>
    </source>
</evidence>
<dbReference type="AlphaFoldDB" id="A0A7X3LR32"/>